<keyword evidence="1" id="KW-0812">Transmembrane</keyword>
<feature type="transmembrane region" description="Helical" evidence="1">
    <location>
        <begin position="215"/>
        <end position="234"/>
    </location>
</feature>
<keyword evidence="1" id="KW-0472">Membrane</keyword>
<accession>A0A3S0BPZ6</accession>
<dbReference type="OrthoDB" id="9788195at2"/>
<evidence type="ECO:0000256" key="1">
    <source>
        <dbReference type="SAM" id="Phobius"/>
    </source>
</evidence>
<dbReference type="EMBL" id="RXHU01000158">
    <property type="protein sequence ID" value="RTE00245.1"/>
    <property type="molecule type" value="Genomic_DNA"/>
</dbReference>
<dbReference type="InterPro" id="IPR010390">
    <property type="entry name" value="ABC-2_transporter-like"/>
</dbReference>
<organism evidence="2 3">
    <name type="scientific">Paenibacillus whitsoniae</name>
    <dbReference type="NCBI Taxonomy" id="2496558"/>
    <lineage>
        <taxon>Bacteria</taxon>
        <taxon>Bacillati</taxon>
        <taxon>Bacillota</taxon>
        <taxon>Bacilli</taxon>
        <taxon>Bacillales</taxon>
        <taxon>Paenibacillaceae</taxon>
        <taxon>Paenibacillus</taxon>
    </lineage>
</organism>
<evidence type="ECO:0008006" key="4">
    <source>
        <dbReference type="Google" id="ProtNLM"/>
    </source>
</evidence>
<evidence type="ECO:0000313" key="2">
    <source>
        <dbReference type="EMBL" id="RTE00245.1"/>
    </source>
</evidence>
<protein>
    <recommendedName>
        <fullName evidence="4">ABC transporter permease</fullName>
    </recommendedName>
</protein>
<dbReference type="AlphaFoldDB" id="A0A3S0BPZ6"/>
<feature type="transmembrane region" description="Helical" evidence="1">
    <location>
        <begin position="241"/>
        <end position="261"/>
    </location>
</feature>
<name>A0A3S0BPZ6_9BACL</name>
<feature type="transmembrane region" description="Helical" evidence="1">
    <location>
        <begin position="157"/>
        <end position="184"/>
    </location>
</feature>
<feature type="transmembrane region" description="Helical" evidence="1">
    <location>
        <begin position="127"/>
        <end position="145"/>
    </location>
</feature>
<dbReference type="PANTHER" id="PTHR36833">
    <property type="entry name" value="SLR0610 PROTEIN-RELATED"/>
    <property type="match status" value="1"/>
</dbReference>
<evidence type="ECO:0000313" key="3">
    <source>
        <dbReference type="Proteomes" id="UP000276128"/>
    </source>
</evidence>
<proteinExistence type="predicted"/>
<reference evidence="2 3" key="1">
    <citation type="submission" date="2018-12" db="EMBL/GenBank/DDBJ databases">
        <title>Bacillus ochoae sp. nov., Paenibacillus whitsoniae sp. nov., Paenibacillus spiritus sp. nov. Isolated from the Mars Exploration Rover during spacecraft assembly.</title>
        <authorList>
            <person name="Seuylemezian A."/>
            <person name="Vaishampayan P."/>
        </authorList>
    </citation>
    <scope>NUCLEOTIDE SEQUENCE [LARGE SCALE GENOMIC DNA]</scope>
    <source>
        <strain evidence="2 3">MER 54</strain>
    </source>
</reference>
<keyword evidence="1" id="KW-1133">Transmembrane helix</keyword>
<gene>
    <name evidence="2" type="ORF">EJQ19_31450</name>
</gene>
<sequence length="273" mass="30516">MKAPKRNAVQQAGFLLGMYGQFLKIYLKTLVEYRADTLIAIVAGIIAQGSTLAFLTVIFSRIPALAGWDFYELVFLFGLAAAGRALNQTFLNAPFLITGYIRYGKLDMMMVRPVGVLFQSIGYGQELNGVGQLCTGLVIMVYSALKLDMTWSYGQVGFAILALLCSALIQFAILLTISVLTFWVHEVRSLIFPVTWLYDFARYPLQIFHPVLRGLLTYVFPYAIGSFYPAAYLLHHERYEWALWGVPLVTLAVLGVALWIWSLGLRRYAGVAG</sequence>
<dbReference type="Pfam" id="PF06182">
    <property type="entry name" value="ABC2_membrane_6"/>
    <property type="match status" value="1"/>
</dbReference>
<keyword evidence="3" id="KW-1185">Reference proteome</keyword>
<dbReference type="Proteomes" id="UP000276128">
    <property type="component" value="Unassembled WGS sequence"/>
</dbReference>
<feature type="transmembrane region" description="Helical" evidence="1">
    <location>
        <begin position="37"/>
        <end position="58"/>
    </location>
</feature>
<dbReference type="PANTHER" id="PTHR36833:SF1">
    <property type="entry name" value="INTEGRAL MEMBRANE TRANSPORT PROTEIN"/>
    <property type="match status" value="1"/>
</dbReference>
<dbReference type="RefSeq" id="WP_126145148.1">
    <property type="nucleotide sequence ID" value="NZ_RXHU01000158.1"/>
</dbReference>
<comment type="caution">
    <text evidence="2">The sequence shown here is derived from an EMBL/GenBank/DDBJ whole genome shotgun (WGS) entry which is preliminary data.</text>
</comment>